<evidence type="ECO:0000313" key="1">
    <source>
        <dbReference type="EMBL" id="OLP87545.1"/>
    </source>
</evidence>
<dbReference type="Proteomes" id="UP000186817">
    <property type="component" value="Unassembled WGS sequence"/>
</dbReference>
<accession>A0A1Q9CXE3</accession>
<sequence>MWIPRDPPSSFAAGHLVSREIDDRVESAAVIRDDAQSSRVRELLFKTPSPLDTPAGGPLVERVVVGLAASCGQLWSMPILPLAPDVRPLGEVLEPKLAEARDGTLCADAKGANKYVKNKTVARCCKLVVLALVVGGKFGPEAVAFLRQLAMARASETPSPGRAACLLAPLLPLVAADECDGTEPPLGDLLAVARDTEPEILWNEAGVAPDSLQDIQSDGRVWFGDQALEPTSRRLLLLGTPFGSLQFIANHLQSMSAQHKELLHMLPRLGDTQVASLLLLYTAAPRAQFALRTLAPGLTRVALDAAVLDTLSAVLCAEEPSSLPPAASRVAQLALRHGGLGLRSAALHAPAAFWASWADAFTFLSVREAPFLQGLAWVVDTRNISAGILIRDLLEVTDMLVAAGFRAPVWADLPQHAPVLPADDAEPEVALRGSQILTVRSTVPELAVDSAPFRVLLLRRLRLPLPLAPARCRCQRPLDVLGVGRLNGPLHMSAANPAQLLLQMCGSATSTSRLQGRMSAALRSLLMDFLCGVARSSQQSTPPWCPHSRLLGHPAAAEGPTAGAIFADAPEFGRVSRCRLVVLGIEVGGCWSAEAANFVRLLARARARTALPLQRAATIAAFVGRWSGLLSVAAARSASLLSLPISNTAKVDASLFAPRRPC</sequence>
<keyword evidence="2" id="KW-1185">Reference proteome</keyword>
<dbReference type="EMBL" id="LSRX01000854">
    <property type="protein sequence ID" value="OLP87545.1"/>
    <property type="molecule type" value="Genomic_DNA"/>
</dbReference>
<proteinExistence type="predicted"/>
<evidence type="ECO:0000313" key="2">
    <source>
        <dbReference type="Proteomes" id="UP000186817"/>
    </source>
</evidence>
<dbReference type="AlphaFoldDB" id="A0A1Q9CXE3"/>
<dbReference type="OrthoDB" id="431894at2759"/>
<gene>
    <name evidence="1" type="ORF">AK812_SmicGene31221</name>
</gene>
<comment type="caution">
    <text evidence="1">The sequence shown here is derived from an EMBL/GenBank/DDBJ whole genome shotgun (WGS) entry which is preliminary data.</text>
</comment>
<reference evidence="1 2" key="1">
    <citation type="submission" date="2016-02" db="EMBL/GenBank/DDBJ databases">
        <title>Genome analysis of coral dinoflagellate symbionts highlights evolutionary adaptations to a symbiotic lifestyle.</title>
        <authorList>
            <person name="Aranda M."/>
            <person name="Li Y."/>
            <person name="Liew Y.J."/>
            <person name="Baumgarten S."/>
            <person name="Simakov O."/>
            <person name="Wilson M."/>
            <person name="Piel J."/>
            <person name="Ashoor H."/>
            <person name="Bougouffa S."/>
            <person name="Bajic V.B."/>
            <person name="Ryu T."/>
            <person name="Ravasi T."/>
            <person name="Bayer T."/>
            <person name="Micklem G."/>
            <person name="Kim H."/>
            <person name="Bhak J."/>
            <person name="Lajeunesse T.C."/>
            <person name="Voolstra C.R."/>
        </authorList>
    </citation>
    <scope>NUCLEOTIDE SEQUENCE [LARGE SCALE GENOMIC DNA]</scope>
    <source>
        <strain evidence="1 2">CCMP2467</strain>
    </source>
</reference>
<protein>
    <submittedName>
        <fullName evidence="1">Uncharacterized protein</fullName>
    </submittedName>
</protein>
<organism evidence="1 2">
    <name type="scientific">Symbiodinium microadriaticum</name>
    <name type="common">Dinoflagellate</name>
    <name type="synonym">Zooxanthella microadriatica</name>
    <dbReference type="NCBI Taxonomy" id="2951"/>
    <lineage>
        <taxon>Eukaryota</taxon>
        <taxon>Sar</taxon>
        <taxon>Alveolata</taxon>
        <taxon>Dinophyceae</taxon>
        <taxon>Suessiales</taxon>
        <taxon>Symbiodiniaceae</taxon>
        <taxon>Symbiodinium</taxon>
    </lineage>
</organism>
<name>A0A1Q9CXE3_SYMMI</name>